<reference evidence="2 3" key="1">
    <citation type="submission" date="2020-08" db="EMBL/GenBank/DDBJ databases">
        <title>Genomic Encyclopedia of Type Strains, Phase III (KMG-III): the genomes of soil and plant-associated and newly described type strains.</title>
        <authorList>
            <person name="Whitman W."/>
        </authorList>
    </citation>
    <scope>NUCLEOTIDE SEQUENCE [LARGE SCALE GENOMIC DNA]</scope>
    <source>
        <strain evidence="2 3">CECT 3287</strain>
    </source>
</reference>
<sequence length="201" mass="22018">MQPTIRAYRPSDLDAIYDICVRTAASGGDARGRHSSDRLLGDVWAVPYVIREPEHAHVLDDGTGAAVGYILGTADTPAFVEWYRSEWLPATVDRFAADDPRDTDLLAVHRNPDRMLRPEFAPYPAHLHIDLLPEWQGRGLGRGLMGAFLDGLRAAGITGVHLGMAAENHGAYAFYRRLGFEDLVIADPGARFVARDTGPLA</sequence>
<dbReference type="Pfam" id="PF00583">
    <property type="entry name" value="Acetyltransf_1"/>
    <property type="match status" value="1"/>
</dbReference>
<organism evidence="2 3">
    <name type="scientific">Actinoplanes campanulatus</name>
    <dbReference type="NCBI Taxonomy" id="113559"/>
    <lineage>
        <taxon>Bacteria</taxon>
        <taxon>Bacillati</taxon>
        <taxon>Actinomycetota</taxon>
        <taxon>Actinomycetes</taxon>
        <taxon>Micromonosporales</taxon>
        <taxon>Micromonosporaceae</taxon>
        <taxon>Actinoplanes</taxon>
    </lineage>
</organism>
<dbReference type="PANTHER" id="PTHR13170:SF16">
    <property type="entry name" value="PROTEIN O-GLCNACASE"/>
    <property type="match status" value="1"/>
</dbReference>
<keyword evidence="2" id="KW-0687">Ribonucleoprotein</keyword>
<keyword evidence="2" id="KW-0689">Ribosomal protein</keyword>
<dbReference type="AlphaFoldDB" id="A0A7W5ACW3"/>
<dbReference type="Gene3D" id="3.40.630.30">
    <property type="match status" value="1"/>
</dbReference>
<keyword evidence="3" id="KW-1185">Reference proteome</keyword>
<feature type="domain" description="N-acetyltransferase" evidence="1">
    <location>
        <begin position="66"/>
        <end position="199"/>
    </location>
</feature>
<dbReference type="GO" id="GO:0016747">
    <property type="term" value="F:acyltransferase activity, transferring groups other than amino-acyl groups"/>
    <property type="evidence" value="ECO:0007669"/>
    <property type="project" value="InterPro"/>
</dbReference>
<comment type="caution">
    <text evidence="2">The sequence shown here is derived from an EMBL/GenBank/DDBJ whole genome shotgun (WGS) entry which is preliminary data.</text>
</comment>
<dbReference type="GO" id="GO:0005840">
    <property type="term" value="C:ribosome"/>
    <property type="evidence" value="ECO:0007669"/>
    <property type="project" value="UniProtKB-KW"/>
</dbReference>
<dbReference type="SUPFAM" id="SSF55729">
    <property type="entry name" value="Acyl-CoA N-acyltransferases (Nat)"/>
    <property type="match status" value="1"/>
</dbReference>
<proteinExistence type="predicted"/>
<gene>
    <name evidence="2" type="ORF">FHR83_001299</name>
</gene>
<dbReference type="Proteomes" id="UP000590749">
    <property type="component" value="Unassembled WGS sequence"/>
</dbReference>
<protein>
    <submittedName>
        <fullName evidence="2">Ribosomal protein S18 acetylase RimI-like enzyme</fullName>
    </submittedName>
</protein>
<evidence type="ECO:0000313" key="3">
    <source>
        <dbReference type="Proteomes" id="UP000590749"/>
    </source>
</evidence>
<evidence type="ECO:0000259" key="1">
    <source>
        <dbReference type="PROSITE" id="PS51186"/>
    </source>
</evidence>
<dbReference type="PROSITE" id="PS51186">
    <property type="entry name" value="GNAT"/>
    <property type="match status" value="1"/>
</dbReference>
<evidence type="ECO:0000313" key="2">
    <source>
        <dbReference type="EMBL" id="MBB3093650.1"/>
    </source>
</evidence>
<dbReference type="InterPro" id="IPR051822">
    <property type="entry name" value="Glycosyl_Hydrolase_84"/>
</dbReference>
<name>A0A7W5ACW3_9ACTN</name>
<dbReference type="InterPro" id="IPR000182">
    <property type="entry name" value="GNAT_dom"/>
</dbReference>
<dbReference type="InterPro" id="IPR016181">
    <property type="entry name" value="Acyl_CoA_acyltransferase"/>
</dbReference>
<dbReference type="PANTHER" id="PTHR13170">
    <property type="entry name" value="O-GLCNACASE"/>
    <property type="match status" value="1"/>
</dbReference>
<accession>A0A7W5ACW3</accession>
<dbReference type="EMBL" id="JACHXF010000002">
    <property type="protein sequence ID" value="MBB3093650.1"/>
    <property type="molecule type" value="Genomic_DNA"/>
</dbReference>
<dbReference type="RefSeq" id="WP_183217570.1">
    <property type="nucleotide sequence ID" value="NZ_BMPW01000002.1"/>
</dbReference>